<dbReference type="EMBL" id="JAXIOK010000022">
    <property type="protein sequence ID" value="KAK4743774.1"/>
    <property type="molecule type" value="Genomic_DNA"/>
</dbReference>
<protein>
    <submittedName>
        <fullName evidence="1">Uncharacterized protein</fullName>
    </submittedName>
</protein>
<dbReference type="Proteomes" id="UP001345219">
    <property type="component" value="Chromosome 9"/>
</dbReference>
<evidence type="ECO:0000313" key="1">
    <source>
        <dbReference type="EMBL" id="KAK4743774.1"/>
    </source>
</evidence>
<reference evidence="1 2" key="1">
    <citation type="journal article" date="2023" name="Hortic Res">
        <title>Pangenome of water caltrop reveals structural variations and asymmetric subgenome divergence after allopolyploidization.</title>
        <authorList>
            <person name="Zhang X."/>
            <person name="Chen Y."/>
            <person name="Wang L."/>
            <person name="Yuan Y."/>
            <person name="Fang M."/>
            <person name="Shi L."/>
            <person name="Lu R."/>
            <person name="Comes H.P."/>
            <person name="Ma Y."/>
            <person name="Chen Y."/>
            <person name="Huang G."/>
            <person name="Zhou Y."/>
            <person name="Zheng Z."/>
            <person name="Qiu Y."/>
        </authorList>
    </citation>
    <scope>NUCLEOTIDE SEQUENCE [LARGE SCALE GENOMIC DNA]</scope>
    <source>
        <tissue evidence="1">Roots</tissue>
    </source>
</reference>
<gene>
    <name evidence="1" type="ORF">SAY87_010086</name>
</gene>
<organism evidence="1 2">
    <name type="scientific">Trapa incisa</name>
    <dbReference type="NCBI Taxonomy" id="236973"/>
    <lineage>
        <taxon>Eukaryota</taxon>
        <taxon>Viridiplantae</taxon>
        <taxon>Streptophyta</taxon>
        <taxon>Embryophyta</taxon>
        <taxon>Tracheophyta</taxon>
        <taxon>Spermatophyta</taxon>
        <taxon>Magnoliopsida</taxon>
        <taxon>eudicotyledons</taxon>
        <taxon>Gunneridae</taxon>
        <taxon>Pentapetalae</taxon>
        <taxon>rosids</taxon>
        <taxon>malvids</taxon>
        <taxon>Myrtales</taxon>
        <taxon>Lythraceae</taxon>
        <taxon>Trapa</taxon>
    </lineage>
</organism>
<name>A0AAN7GTL5_9MYRT</name>
<comment type="caution">
    <text evidence="1">The sequence shown here is derived from an EMBL/GenBank/DDBJ whole genome shotgun (WGS) entry which is preliminary data.</text>
</comment>
<accession>A0AAN7GTL5</accession>
<proteinExistence type="predicted"/>
<sequence>MNNYIKETCVHHYLLSKIRRHGEMGSWKWFDTRLVEVPMNLLQPFVYACSLKLTVTGKYPDTSTFLTQQYIYNICIRTCKVGNGINFINKVEAIILDNIEVFSTYCAIF</sequence>
<evidence type="ECO:0000313" key="2">
    <source>
        <dbReference type="Proteomes" id="UP001345219"/>
    </source>
</evidence>
<keyword evidence="2" id="KW-1185">Reference proteome</keyword>
<dbReference type="AlphaFoldDB" id="A0AAN7GTL5"/>